<dbReference type="InterPro" id="IPR043989">
    <property type="entry name" value="CCZ1/INTU/HSP4_longin_3"/>
</dbReference>
<dbReference type="InterPro" id="IPR043988">
    <property type="entry name" value="CCZ1/INTU_longin_2"/>
</dbReference>
<dbReference type="EMBL" id="CAEY01000784">
    <property type="status" value="NOT_ANNOTATED_CDS"/>
    <property type="molecule type" value="Genomic_DNA"/>
</dbReference>
<dbReference type="InterPro" id="IPR043987">
    <property type="entry name" value="CCZ1/INTU/HSP4_longin_1"/>
</dbReference>
<protein>
    <recommendedName>
        <fullName evidence="7">CCZ1/INTU/HSP4 first Longin domain-containing protein</fullName>
    </recommendedName>
</protein>
<evidence type="ECO:0008006" key="7">
    <source>
        <dbReference type="Google" id="ProtNLM"/>
    </source>
</evidence>
<sequence>MNPQRTKLPAKIEKIILFNQAWMQKEGEEVNKLIFYYNGDLKGEEFSNWENSLAIDDVNHSPTFESDEEAIKDATNSMGLSEAMINFVKNFGSQEEIYSVHGSKIRMSLKEIEPDYWLSLCLTLPKTLVAAQSSKESSAHKDQHYIEYQDDELNDYLVQTVMKQIYESFFLFHGSLQSIWEKTGKNLSHLRSVCSGFFGWFLPSLKFSMINLIELFGAIQYLSVDQSTYMAAQSFVNHVLSCDLSCKHILFLFNEQLISSSLDLNNTRIIYRYLISSVIPEVSSEEMSEPFRTKVLKKTRFIRTNIKVNLKEEESTSLYLMNVYRSINGATVAILLDSTENPLYDQILSKCDVFMSERLPELAFKLGEIAVIGINSLENSTITSSNSLSASSVSTSSSNLKNDLQIDSFRFAYFNESNASFKSNAGFNGRFDHRKQSDSDFIKLIIDVKSDLRTYLLPSEGKNFIEFVAKTTNESWLVAHETDARTLFCMLNHKNDNLVEAAESVATHLSKRFKNYLFLD</sequence>
<dbReference type="HOGENOM" id="CLU_524138_0_0_1"/>
<dbReference type="GO" id="GO:0035658">
    <property type="term" value="C:Mon1-Ccz1 complex"/>
    <property type="evidence" value="ECO:0007669"/>
    <property type="project" value="InterPro"/>
</dbReference>
<keyword evidence="6" id="KW-1185">Reference proteome</keyword>
<proteinExistence type="inferred from homology"/>
<evidence type="ECO:0000259" key="3">
    <source>
        <dbReference type="Pfam" id="PF19032"/>
    </source>
</evidence>
<dbReference type="AlphaFoldDB" id="T1JUV3"/>
<dbReference type="Pfam" id="PF19031">
    <property type="entry name" value="Intu_longin_1"/>
    <property type="match status" value="1"/>
</dbReference>
<dbReference type="Proteomes" id="UP000015104">
    <property type="component" value="Unassembled WGS sequence"/>
</dbReference>
<dbReference type="InterPro" id="IPR013176">
    <property type="entry name" value="Ccz1"/>
</dbReference>
<accession>T1JUV3</accession>
<dbReference type="OMA" id="CEEQMKG"/>
<comment type="similarity">
    <text evidence="1">Belongs to the CCZ1 family.</text>
</comment>
<dbReference type="eggNOG" id="KOG2622">
    <property type="taxonomic scope" value="Eukaryota"/>
</dbReference>
<name>T1JUV3_TETUR</name>
<dbReference type="KEGG" id="tut:107371179"/>
<reference evidence="6" key="1">
    <citation type="submission" date="2011-08" db="EMBL/GenBank/DDBJ databases">
        <authorList>
            <person name="Rombauts S."/>
        </authorList>
    </citation>
    <scope>NUCLEOTIDE SEQUENCE</scope>
    <source>
        <strain evidence="6">London</strain>
    </source>
</reference>
<evidence type="ECO:0000259" key="2">
    <source>
        <dbReference type="Pfam" id="PF19031"/>
    </source>
</evidence>
<evidence type="ECO:0000313" key="6">
    <source>
        <dbReference type="Proteomes" id="UP000015104"/>
    </source>
</evidence>
<feature type="domain" description="CCZ1/INTU second Longin" evidence="3">
    <location>
        <begin position="248"/>
        <end position="340"/>
    </location>
</feature>
<evidence type="ECO:0000313" key="5">
    <source>
        <dbReference type="EnsemblMetazoa" id="tetur02g02300.1"/>
    </source>
</evidence>
<evidence type="ECO:0000259" key="4">
    <source>
        <dbReference type="Pfam" id="PF19033"/>
    </source>
</evidence>
<feature type="domain" description="CCZ1/INTU/HPS4 third Longin" evidence="4">
    <location>
        <begin position="408"/>
        <end position="505"/>
    </location>
</feature>
<dbReference type="OrthoDB" id="240546at2759"/>
<gene>
    <name evidence="5" type="primary">107371179</name>
</gene>
<dbReference type="PANTHER" id="PTHR13056">
    <property type="entry name" value="VACUOLAR FUSION PROTEIN CCZ1 HOMOLOG-RELATED"/>
    <property type="match status" value="1"/>
</dbReference>
<dbReference type="Pfam" id="PF19033">
    <property type="entry name" value="Intu_longin_3"/>
    <property type="match status" value="1"/>
</dbReference>
<dbReference type="EnsemblMetazoa" id="tetur02g02300.1">
    <property type="protein sequence ID" value="tetur02g02300.1"/>
    <property type="gene ID" value="tetur02g02300"/>
</dbReference>
<dbReference type="Pfam" id="PF19032">
    <property type="entry name" value="Intu_longin_2"/>
    <property type="match status" value="1"/>
</dbReference>
<dbReference type="PANTHER" id="PTHR13056:SF0">
    <property type="entry name" value="VACUOLAR FUSION PROTEIN CCZ1 HOMOLOG-RELATED"/>
    <property type="match status" value="1"/>
</dbReference>
<dbReference type="STRING" id="32264.T1JUV3"/>
<feature type="domain" description="CCZ1/INTU/HSP4 first Longin" evidence="2">
    <location>
        <begin position="15"/>
        <end position="174"/>
    </location>
</feature>
<dbReference type="GO" id="GO:0016192">
    <property type="term" value="P:vesicle-mediated transport"/>
    <property type="evidence" value="ECO:0007669"/>
    <property type="project" value="InterPro"/>
</dbReference>
<evidence type="ECO:0000256" key="1">
    <source>
        <dbReference type="ARBA" id="ARBA00005352"/>
    </source>
</evidence>
<organism evidence="5 6">
    <name type="scientific">Tetranychus urticae</name>
    <name type="common">Two-spotted spider mite</name>
    <dbReference type="NCBI Taxonomy" id="32264"/>
    <lineage>
        <taxon>Eukaryota</taxon>
        <taxon>Metazoa</taxon>
        <taxon>Ecdysozoa</taxon>
        <taxon>Arthropoda</taxon>
        <taxon>Chelicerata</taxon>
        <taxon>Arachnida</taxon>
        <taxon>Acari</taxon>
        <taxon>Acariformes</taxon>
        <taxon>Trombidiformes</taxon>
        <taxon>Prostigmata</taxon>
        <taxon>Eleutherengona</taxon>
        <taxon>Raphignathae</taxon>
        <taxon>Tetranychoidea</taxon>
        <taxon>Tetranychidae</taxon>
        <taxon>Tetranychus</taxon>
    </lineage>
</organism>
<reference evidence="5" key="2">
    <citation type="submission" date="2015-06" db="UniProtKB">
        <authorList>
            <consortium name="EnsemblMetazoa"/>
        </authorList>
    </citation>
    <scope>IDENTIFICATION</scope>
</reference>